<keyword evidence="7 9" id="KW-0472">Membrane</keyword>
<feature type="transmembrane region" description="Helical" evidence="9">
    <location>
        <begin position="114"/>
        <end position="134"/>
    </location>
</feature>
<dbReference type="CDD" id="cd13957">
    <property type="entry name" value="PT_UbiA_Cox10"/>
    <property type="match status" value="1"/>
</dbReference>
<feature type="transmembrane region" description="Helical" evidence="9">
    <location>
        <begin position="140"/>
        <end position="160"/>
    </location>
</feature>
<dbReference type="UniPathway" id="UPA00834">
    <property type="reaction ID" value="UER00712"/>
</dbReference>
<keyword evidence="5 9" id="KW-1133">Transmembrane helix</keyword>
<keyword evidence="3 9" id="KW-0808">Transferase</keyword>
<dbReference type="PROSITE" id="PS00943">
    <property type="entry name" value="UBIA"/>
    <property type="match status" value="1"/>
</dbReference>
<evidence type="ECO:0000256" key="8">
    <source>
        <dbReference type="ARBA" id="ARBA00047690"/>
    </source>
</evidence>
<protein>
    <recommendedName>
        <fullName evidence="9">Protoheme IX farnesyltransferase</fullName>
        <ecNumber evidence="9">2.5.1.141</ecNumber>
    </recommendedName>
    <alternativeName>
        <fullName evidence="9">Heme B farnesyltransferase</fullName>
    </alternativeName>
    <alternativeName>
        <fullName evidence="9">Heme O synthase</fullName>
    </alternativeName>
</protein>
<evidence type="ECO:0000256" key="6">
    <source>
        <dbReference type="ARBA" id="ARBA00023133"/>
    </source>
</evidence>
<dbReference type="PANTHER" id="PTHR43448">
    <property type="entry name" value="PROTOHEME IX FARNESYLTRANSFERASE, MITOCHONDRIAL"/>
    <property type="match status" value="1"/>
</dbReference>
<reference evidence="10" key="1">
    <citation type="journal article" date="2012" name="Environ. Microbiol.">
        <title>Genomic content of uncultured Bacteroidetes from contrasting oceanic provinces in the North Atlantic Ocean.</title>
        <authorList>
            <person name="Gomez-Pereira P.R."/>
            <person name="Schuler M."/>
            <person name="Fuchs B.M."/>
            <person name="Bennke C."/>
            <person name="Teeling H."/>
            <person name="Waldmann J."/>
            <person name="Richter M."/>
            <person name="Barbe V."/>
            <person name="Bataille E."/>
            <person name="Glockner F.O."/>
            <person name="Amann R."/>
        </authorList>
    </citation>
    <scope>NUCLEOTIDE SEQUENCE</scope>
</reference>
<feature type="transmembrane region" description="Helical" evidence="9">
    <location>
        <begin position="18"/>
        <end position="42"/>
    </location>
</feature>
<dbReference type="InterPro" id="IPR030470">
    <property type="entry name" value="UbiA_prenylTrfase_CS"/>
</dbReference>
<dbReference type="Pfam" id="PF01040">
    <property type="entry name" value="UbiA"/>
    <property type="match status" value="1"/>
</dbReference>
<proteinExistence type="inferred from homology"/>
<sequence length="270" mass="30381">MVFSSFISYFLGAEVVDYIQLSLLLIGGVLIVGSSNIFNQIIEKDLDKLMSRTKNRPLPKKEISQSLALFIAIISSLLGIFLMYLINIKVAILASISLFLYVAVYTPMKLVSPLSVFIGAIPGAFPFMIGWVAATNSIGIEAITLFLMQFFWQFPHFWSIGWSQNKDYEKAGFKMLPTLKKDNSTSAQILFYSFWAVILSIIPFFGLTGKLKLSLIGLIAVSMLGFFLIYKSYNLFIDGKNENARKLMVTSVIYLTFVQLTFLFDKILNS</sequence>
<accession>H6RGW5</accession>
<dbReference type="GO" id="GO:0006784">
    <property type="term" value="P:heme A biosynthetic process"/>
    <property type="evidence" value="ECO:0007669"/>
    <property type="project" value="TreeGrafter"/>
</dbReference>
<comment type="subcellular location">
    <subcellularLocation>
        <location evidence="9">Cell membrane</location>
        <topology evidence="9">Multi-pass membrane protein</topology>
    </subcellularLocation>
    <subcellularLocation>
        <location evidence="1">Membrane</location>
        <topology evidence="1">Multi-pass membrane protein</topology>
    </subcellularLocation>
</comment>
<evidence type="ECO:0000256" key="4">
    <source>
        <dbReference type="ARBA" id="ARBA00022692"/>
    </source>
</evidence>
<feature type="transmembrane region" description="Helical" evidence="9">
    <location>
        <begin position="213"/>
        <end position="233"/>
    </location>
</feature>
<dbReference type="GO" id="GO:0008495">
    <property type="term" value="F:protoheme IX farnesyltransferase activity"/>
    <property type="evidence" value="ECO:0007669"/>
    <property type="project" value="UniProtKB-UniRule"/>
</dbReference>
<feature type="transmembrane region" description="Helical" evidence="9">
    <location>
        <begin position="189"/>
        <end position="207"/>
    </location>
</feature>
<dbReference type="GO" id="GO:0005886">
    <property type="term" value="C:plasma membrane"/>
    <property type="evidence" value="ECO:0007669"/>
    <property type="project" value="UniProtKB-SubCell"/>
</dbReference>
<comment type="pathway">
    <text evidence="9">Porphyrin-containing compound metabolism; heme O biosynthesis; heme O from protoheme: step 1/1.</text>
</comment>
<dbReference type="InterPro" id="IPR006369">
    <property type="entry name" value="Protohaem_IX_farnesylTrfase"/>
</dbReference>
<comment type="similarity">
    <text evidence="9">Belongs to the UbiA prenyltransferase family. Protoheme IX farnesyltransferase subfamily.</text>
</comment>
<keyword evidence="4 9" id="KW-0812">Transmembrane</keyword>
<evidence type="ECO:0000256" key="7">
    <source>
        <dbReference type="ARBA" id="ARBA00023136"/>
    </source>
</evidence>
<comment type="miscellaneous">
    <text evidence="9">Carbon 2 of the heme B porphyrin ring is defined according to the Fischer nomenclature.</text>
</comment>
<name>H6RGW5_9BACT</name>
<evidence type="ECO:0000256" key="1">
    <source>
        <dbReference type="ARBA" id="ARBA00004141"/>
    </source>
</evidence>
<organism evidence="10">
    <name type="scientific">uncultured Flavobacteriia bacterium</name>
    <dbReference type="NCBI Taxonomy" id="212695"/>
    <lineage>
        <taxon>Bacteria</taxon>
        <taxon>Pseudomonadati</taxon>
        <taxon>Bacteroidota</taxon>
        <taxon>Flavobacteriia</taxon>
        <taxon>environmental samples</taxon>
    </lineage>
</organism>
<dbReference type="GO" id="GO:0048034">
    <property type="term" value="P:heme O biosynthetic process"/>
    <property type="evidence" value="ECO:0007669"/>
    <property type="project" value="UniProtKB-UniRule"/>
</dbReference>
<dbReference type="PANTHER" id="PTHR43448:SF2">
    <property type="entry name" value="PROTOHEME IX FARNESYLTRANSFERASE, MITOCHONDRIAL"/>
    <property type="match status" value="1"/>
</dbReference>
<comment type="catalytic activity">
    <reaction evidence="8 9">
        <text>heme b + (2E,6E)-farnesyl diphosphate + H2O = Fe(II)-heme o + diphosphate</text>
        <dbReference type="Rhea" id="RHEA:28070"/>
        <dbReference type="ChEBI" id="CHEBI:15377"/>
        <dbReference type="ChEBI" id="CHEBI:33019"/>
        <dbReference type="ChEBI" id="CHEBI:60344"/>
        <dbReference type="ChEBI" id="CHEBI:60530"/>
        <dbReference type="ChEBI" id="CHEBI:175763"/>
        <dbReference type="EC" id="2.5.1.141"/>
    </reaction>
</comment>
<dbReference type="InterPro" id="IPR000537">
    <property type="entry name" value="UbiA_prenyltransferase"/>
</dbReference>
<comment type="function">
    <text evidence="9">Converts heme B (protoheme IX) to heme O by substitution of the vinyl group on carbon 2 of heme B porphyrin ring with a hydroxyethyl farnesyl side group.</text>
</comment>
<keyword evidence="2 9" id="KW-1003">Cell membrane</keyword>
<evidence type="ECO:0000256" key="5">
    <source>
        <dbReference type="ARBA" id="ARBA00022989"/>
    </source>
</evidence>
<dbReference type="Gene3D" id="1.10.357.140">
    <property type="entry name" value="UbiA prenyltransferase"/>
    <property type="match status" value="1"/>
</dbReference>
<evidence type="ECO:0000256" key="3">
    <source>
        <dbReference type="ARBA" id="ARBA00022679"/>
    </source>
</evidence>
<evidence type="ECO:0000313" key="10">
    <source>
        <dbReference type="EMBL" id="CCG00276.1"/>
    </source>
</evidence>
<reference evidence="10" key="2">
    <citation type="submission" date="2012-02" db="EMBL/GenBank/DDBJ databases">
        <authorList>
            <person name="Genoscope - CEA"/>
        </authorList>
    </citation>
    <scope>NUCLEOTIDE SEQUENCE</scope>
</reference>
<evidence type="ECO:0000256" key="9">
    <source>
        <dbReference type="HAMAP-Rule" id="MF_00154"/>
    </source>
</evidence>
<evidence type="ECO:0000256" key="2">
    <source>
        <dbReference type="ARBA" id="ARBA00022475"/>
    </source>
</evidence>
<dbReference type="EMBL" id="FO117603">
    <property type="protein sequence ID" value="CCG00276.1"/>
    <property type="molecule type" value="Genomic_DNA"/>
</dbReference>
<feature type="transmembrane region" description="Helical" evidence="9">
    <location>
        <begin position="63"/>
        <end position="84"/>
    </location>
</feature>
<dbReference type="HAMAP" id="MF_00154">
    <property type="entry name" value="CyoE_CtaB"/>
    <property type="match status" value="1"/>
</dbReference>
<keyword evidence="6 9" id="KW-0350">Heme biosynthesis</keyword>
<gene>
    <name evidence="9 10" type="primary">ctaB</name>
    <name evidence="10" type="ORF">VIS_S18CQB20017</name>
</gene>
<dbReference type="AlphaFoldDB" id="H6RGW5"/>
<dbReference type="NCBIfam" id="TIGR01473">
    <property type="entry name" value="cyoE_ctaB"/>
    <property type="match status" value="1"/>
</dbReference>
<feature type="transmembrane region" description="Helical" evidence="9">
    <location>
        <begin position="90"/>
        <end position="107"/>
    </location>
</feature>
<dbReference type="EC" id="2.5.1.141" evidence="9"/>
<dbReference type="InterPro" id="IPR044878">
    <property type="entry name" value="UbiA_sf"/>
</dbReference>
<feature type="transmembrane region" description="Helical" evidence="9">
    <location>
        <begin position="245"/>
        <end position="264"/>
    </location>
</feature>